<dbReference type="PANTHER" id="PTHR30399:SF1">
    <property type="entry name" value="UTP PYROPHOSPHATASE"/>
    <property type="match status" value="1"/>
</dbReference>
<organism evidence="2 3">
    <name type="scientific">Fervidobacterium gondwanense DSM 13020</name>
    <dbReference type="NCBI Taxonomy" id="1121883"/>
    <lineage>
        <taxon>Bacteria</taxon>
        <taxon>Thermotogati</taxon>
        <taxon>Thermotogota</taxon>
        <taxon>Thermotogae</taxon>
        <taxon>Thermotogales</taxon>
        <taxon>Fervidobacteriaceae</taxon>
        <taxon>Fervidobacterium</taxon>
    </lineage>
</organism>
<dbReference type="EMBL" id="FRDJ01000001">
    <property type="protein sequence ID" value="SHN48892.1"/>
    <property type="molecule type" value="Genomic_DNA"/>
</dbReference>
<dbReference type="PANTHER" id="PTHR30399">
    <property type="entry name" value="UNCHARACTERIZED PROTEIN YGJP"/>
    <property type="match status" value="1"/>
</dbReference>
<proteinExistence type="predicted"/>
<gene>
    <name evidence="2" type="ORF">SAMN02745226_00067</name>
</gene>
<accession>A0A1M7RRY7</accession>
<dbReference type="InterPro" id="IPR002725">
    <property type="entry name" value="YgjP-like_metallopeptidase"/>
</dbReference>
<dbReference type="CDD" id="cd07344">
    <property type="entry name" value="M48_yhfN_like"/>
    <property type="match status" value="1"/>
</dbReference>
<name>A0A1M7RRY7_FERGO</name>
<dbReference type="InterPro" id="IPR053136">
    <property type="entry name" value="UTP_pyrophosphatase-like"/>
</dbReference>
<dbReference type="OrthoDB" id="9811177at2"/>
<dbReference type="STRING" id="1121883.SAMN02745226_00067"/>
<keyword evidence="3" id="KW-1185">Reference proteome</keyword>
<dbReference type="AlphaFoldDB" id="A0A1M7RRY7"/>
<feature type="domain" description="YgjP-like metallopeptidase" evidence="1">
    <location>
        <begin position="19"/>
        <end position="218"/>
    </location>
</feature>
<protein>
    <recommendedName>
        <fullName evidence="1">YgjP-like metallopeptidase domain-containing protein</fullName>
    </recommendedName>
</protein>
<dbReference type="Pfam" id="PF01863">
    <property type="entry name" value="YgjP-like"/>
    <property type="match status" value="1"/>
</dbReference>
<evidence type="ECO:0000259" key="1">
    <source>
        <dbReference type="Pfam" id="PF01863"/>
    </source>
</evidence>
<evidence type="ECO:0000313" key="3">
    <source>
        <dbReference type="Proteomes" id="UP000184207"/>
    </source>
</evidence>
<reference evidence="3" key="1">
    <citation type="submission" date="2016-12" db="EMBL/GenBank/DDBJ databases">
        <authorList>
            <person name="Varghese N."/>
            <person name="Submissions S."/>
        </authorList>
    </citation>
    <scope>NUCLEOTIDE SEQUENCE [LARGE SCALE GENOMIC DNA]</scope>
    <source>
        <strain evidence="3">DSM 13020</strain>
    </source>
</reference>
<evidence type="ECO:0000313" key="2">
    <source>
        <dbReference type="EMBL" id="SHN48892.1"/>
    </source>
</evidence>
<sequence>MIFLSTSSFEYKIVHKNTRKISIYIDYDGTLKISVPKSMTEKELEQFLKRKESEIKKLVESFSAQKSAFTSKNAILYFGEERKIILNGDSNVPLRYVNGTFFLNPRYVDDANKLAIWWLRKQAEEYLPKKVNEISEIMGISYKKVVVKDAKTRWGSCSTKGTISLNWRLIMAPVGIVEYVIVHELAHIAHPDHSPEFWRFVGKFVPDYRLFRNWLKKNGKSLFLWSLEITPK</sequence>
<dbReference type="Gene3D" id="3.30.2010.10">
    <property type="entry name" value="Metalloproteases ('zincins'), catalytic domain"/>
    <property type="match status" value="1"/>
</dbReference>
<dbReference type="Proteomes" id="UP000184207">
    <property type="component" value="Unassembled WGS sequence"/>
</dbReference>